<evidence type="ECO:0000313" key="1">
    <source>
        <dbReference type="EMBL" id="PKU25907.1"/>
    </source>
</evidence>
<reference evidence="2" key="1">
    <citation type="submission" date="2017-12" db="EMBL/GenBank/DDBJ databases">
        <title>Draft genome sequence of Telmatospirillum siberiense 26-4b1T, an acidotolerant peatland alphaproteobacterium potentially involved in sulfur cycling.</title>
        <authorList>
            <person name="Hausmann B."/>
            <person name="Pjevac P."/>
            <person name="Schreck K."/>
            <person name="Herbold C.W."/>
            <person name="Daims H."/>
            <person name="Wagner M."/>
            <person name="Pester M."/>
            <person name="Loy A."/>
        </authorList>
    </citation>
    <scope>NUCLEOTIDE SEQUENCE [LARGE SCALE GENOMIC DNA]</scope>
    <source>
        <strain evidence="2">26-4b1</strain>
    </source>
</reference>
<dbReference type="SUPFAM" id="SSF51658">
    <property type="entry name" value="Xylose isomerase-like"/>
    <property type="match status" value="1"/>
</dbReference>
<accession>A0A2N3PZR5</accession>
<dbReference type="OrthoDB" id="9785907at2"/>
<dbReference type="Gene3D" id="3.20.20.150">
    <property type="entry name" value="Divalent-metal-dependent TIM barrel enzymes"/>
    <property type="match status" value="1"/>
</dbReference>
<comment type="caution">
    <text evidence="1">The sequence shown here is derived from an EMBL/GenBank/DDBJ whole genome shotgun (WGS) entry which is preliminary data.</text>
</comment>
<evidence type="ECO:0000313" key="2">
    <source>
        <dbReference type="Proteomes" id="UP000233293"/>
    </source>
</evidence>
<dbReference type="AlphaFoldDB" id="A0A2N3PZR5"/>
<organism evidence="1 2">
    <name type="scientific">Telmatospirillum siberiense</name>
    <dbReference type="NCBI Taxonomy" id="382514"/>
    <lineage>
        <taxon>Bacteria</taxon>
        <taxon>Pseudomonadati</taxon>
        <taxon>Pseudomonadota</taxon>
        <taxon>Alphaproteobacteria</taxon>
        <taxon>Rhodospirillales</taxon>
        <taxon>Rhodospirillaceae</taxon>
        <taxon>Telmatospirillum</taxon>
    </lineage>
</organism>
<keyword evidence="1" id="KW-0413">Isomerase</keyword>
<dbReference type="Proteomes" id="UP000233293">
    <property type="component" value="Unassembled WGS sequence"/>
</dbReference>
<dbReference type="NCBIfam" id="NF035939">
    <property type="entry name" value="TIM_EboE"/>
    <property type="match status" value="1"/>
</dbReference>
<dbReference type="RefSeq" id="WP_101249452.1">
    <property type="nucleotide sequence ID" value="NZ_PIUM01000003.1"/>
</dbReference>
<proteinExistence type="predicted"/>
<dbReference type="EMBL" id="PIUM01000003">
    <property type="protein sequence ID" value="PKU25907.1"/>
    <property type="molecule type" value="Genomic_DNA"/>
</dbReference>
<name>A0A2N3PZR5_9PROT</name>
<dbReference type="InterPro" id="IPR036237">
    <property type="entry name" value="Xyl_isomerase-like_sf"/>
</dbReference>
<protein>
    <submittedName>
        <fullName evidence="1">Sugar phosphate isomerase</fullName>
    </submittedName>
</protein>
<dbReference type="GO" id="GO:0016853">
    <property type="term" value="F:isomerase activity"/>
    <property type="evidence" value="ECO:0007669"/>
    <property type="project" value="UniProtKB-KW"/>
</dbReference>
<keyword evidence="2" id="KW-1185">Reference proteome</keyword>
<gene>
    <name evidence="1" type="ORF">CWS72_04985</name>
</gene>
<sequence>MRIGLKAGLAPCDLTYCTNIHPGETWPDIDTALRTYLPRVKSLVAVKQPFGVGLRMSATALPALLDDEATLTAFRGFLRDNGLYVFTINGFPYGNFHGSRVKESVYHPDWRHPARLAYTDGLARLLAALLAGEPEEIEGSISTVPGGFAPDIRSDGDRAEIAAAILRHAATLVELHRRCGRVITLAIEPEPCCLLDTAASTIAFFRDHLFSPASIRDFGGVTGLSKAAAEEGLRRHIGICLDACHMAVEFDEPIAAVASFTGAGIRIAKLQASAGLRLPEATPEARAALAAFADDIYLHQVVTRDRAGRMRRFIDLDQALAAPSRDDEEWRVHFHVPVFAEDMLAGHRGTFTTTSAELAALLQRQRQQPFTRHVEIETYTWDVVPATLRGSDIVHDIAREITWVLRHLGHPLSAPR</sequence>